<name>A0ABM3DFS8_SALSA</name>
<feature type="region of interest" description="Disordered" evidence="1">
    <location>
        <begin position="1"/>
        <end position="83"/>
    </location>
</feature>
<dbReference type="GeneID" id="106578239"/>
<keyword evidence="2" id="KW-1185">Reference proteome</keyword>
<dbReference type="PANTHER" id="PTHR46894">
    <property type="entry name" value="TSC22 DOMAIN FAMILY PROTEIN 2"/>
    <property type="match status" value="1"/>
</dbReference>
<dbReference type="Proteomes" id="UP001652741">
    <property type="component" value="Chromosome ssa18"/>
</dbReference>
<dbReference type="RefSeq" id="XP_045557664.1">
    <property type="nucleotide sequence ID" value="XM_045701708.1"/>
</dbReference>
<gene>
    <name evidence="3 4" type="primary">LOC106578239</name>
</gene>
<feature type="compositionally biased region" description="Polar residues" evidence="1">
    <location>
        <begin position="57"/>
        <end position="82"/>
    </location>
</feature>
<evidence type="ECO:0000313" key="2">
    <source>
        <dbReference type="Proteomes" id="UP001652741"/>
    </source>
</evidence>
<accession>A0ABM3DFS8</accession>
<dbReference type="InterPro" id="IPR053049">
    <property type="entry name" value="TSC22_domain_protein_2"/>
</dbReference>
<evidence type="ECO:0000313" key="3">
    <source>
        <dbReference type="RefSeq" id="XP_045557664.1"/>
    </source>
</evidence>
<evidence type="ECO:0000313" key="4">
    <source>
        <dbReference type="RefSeq" id="XP_045557665.1"/>
    </source>
</evidence>
<dbReference type="RefSeq" id="XP_045557665.1">
    <property type="nucleotide sequence ID" value="XM_045701709.1"/>
</dbReference>
<feature type="region of interest" description="Disordered" evidence="1">
    <location>
        <begin position="427"/>
        <end position="456"/>
    </location>
</feature>
<feature type="compositionally biased region" description="Low complexity" evidence="1">
    <location>
        <begin position="21"/>
        <end position="55"/>
    </location>
</feature>
<evidence type="ECO:0000256" key="1">
    <source>
        <dbReference type="SAM" id="MobiDB-lite"/>
    </source>
</evidence>
<feature type="region of interest" description="Disordered" evidence="1">
    <location>
        <begin position="207"/>
        <end position="226"/>
    </location>
</feature>
<sequence>MSGGKKRSGFQITSVTSDYTQSSGEAPPPAQASSQSNRSPPSSSQSTASSQPGPAHQQGSTSQPTTPLSLRKYNSQDATGQGSRFRVVRLGQGHGEPYHRGRWTCTDFLEREEGLGLRRVMDSMRHAHSLESLEGIGLERGGGGAAGRLLGNVRALRTGHLVHSQGTSHLLAQPIGSDGEGFRGLKPLLLHSGPSSPTHLDRLHLRLVDSTPPPPSPRPRNIPPPLRLDVDATGRSLLRVSHSQPSSPLQGRDGMFLPSLTPIQTPSAWSMFGSGGAFHLPGDDSGSSSSMIAIDNKIEQAMFPVCIKNGLPPKGHLVEFGSGWNIPDANLLSCPGGTMLTPSSGFGTINLIKKQHSASMKKLIDGGAHFEQAKGTDQQTITVPRMAIFTSVLVRLTSRGRDPISIEQSTFSNYLKGYEDCSCRHPVAASSVTPGPRKDPPDAGGPRGSGVAMGTD</sequence>
<feature type="compositionally biased region" description="Polar residues" evidence="1">
    <location>
        <begin position="10"/>
        <end position="20"/>
    </location>
</feature>
<organism evidence="2 4">
    <name type="scientific">Salmo salar</name>
    <name type="common">Atlantic salmon</name>
    <dbReference type="NCBI Taxonomy" id="8030"/>
    <lineage>
        <taxon>Eukaryota</taxon>
        <taxon>Metazoa</taxon>
        <taxon>Chordata</taxon>
        <taxon>Craniata</taxon>
        <taxon>Vertebrata</taxon>
        <taxon>Euteleostomi</taxon>
        <taxon>Actinopterygii</taxon>
        <taxon>Neopterygii</taxon>
        <taxon>Teleostei</taxon>
        <taxon>Protacanthopterygii</taxon>
        <taxon>Salmoniformes</taxon>
        <taxon>Salmonidae</taxon>
        <taxon>Salmoninae</taxon>
        <taxon>Salmo</taxon>
    </lineage>
</organism>
<reference evidence="3 4" key="1">
    <citation type="submission" date="2025-05" db="UniProtKB">
        <authorList>
            <consortium name="RefSeq"/>
        </authorList>
    </citation>
    <scope>IDENTIFICATION</scope>
</reference>
<feature type="compositionally biased region" description="Pro residues" evidence="1">
    <location>
        <begin position="211"/>
        <end position="226"/>
    </location>
</feature>
<protein>
    <submittedName>
        <fullName evidence="3 4">TSC22 domain family protein 4-like isoform X1</fullName>
    </submittedName>
</protein>
<proteinExistence type="predicted"/>
<dbReference type="PANTHER" id="PTHR46894:SF2">
    <property type="entry name" value="TSC22 DOMAIN FAMILY MEMBER 4"/>
    <property type="match status" value="1"/>
</dbReference>